<keyword evidence="4" id="KW-1185">Reference proteome</keyword>
<feature type="region of interest" description="Disordered" evidence="1">
    <location>
        <begin position="510"/>
        <end position="578"/>
    </location>
</feature>
<feature type="compositionally biased region" description="Polar residues" evidence="1">
    <location>
        <begin position="511"/>
        <end position="526"/>
    </location>
</feature>
<dbReference type="InterPro" id="IPR011119">
    <property type="entry name" value="Unchr_helicase_relaxase_TraI"/>
</dbReference>
<accession>A0A2X0WHT3</accession>
<name>A0A2X0WHT3_9GAMM</name>
<feature type="domain" description="Uncharacterised" evidence="2">
    <location>
        <begin position="52"/>
        <end position="307"/>
    </location>
</feature>
<gene>
    <name evidence="3" type="ORF">NCTC13093_01395</name>
</gene>
<dbReference type="Pfam" id="PF07514">
    <property type="entry name" value="TraI_2"/>
    <property type="match status" value="1"/>
</dbReference>
<evidence type="ECO:0000313" key="3">
    <source>
        <dbReference type="EMBL" id="SPT69997.1"/>
    </source>
</evidence>
<evidence type="ECO:0000259" key="2">
    <source>
        <dbReference type="Pfam" id="PF07514"/>
    </source>
</evidence>
<evidence type="ECO:0000313" key="4">
    <source>
        <dbReference type="Proteomes" id="UP000250086"/>
    </source>
</evidence>
<dbReference type="Proteomes" id="UP000250086">
    <property type="component" value="Unassembled WGS sequence"/>
</dbReference>
<feature type="compositionally biased region" description="Basic and acidic residues" evidence="1">
    <location>
        <begin position="548"/>
        <end position="558"/>
    </location>
</feature>
<sequence length="687" mass="77913">MHNFIQKIFCKNSKDTEEQPQAVTREQKLPLLHDTDNIRFFAYTDTLSILQENADLIDAIYERFSTLDKEAFAEHIYPILHFFADHMSIVPASQGCHDSDSAGLFRHSLYVASLALEFYHTDNTFVLRRRSYDNLFYDERALLILAMLHDFTKIVTDMDIYADDKCYNFYTATLDLFLKQYLKESSYIRVVFKDKRGRCHDNVQLKAIISSLLLMRLDNLIPLLSCGHDPIELLSFDSTNIYHNAIAICDRSAVRQNHSTYNLQFLKPAMSLKSYLRMCVINLIKSLSYEINSLEAQIFVTTHGVLFAACSQPFLDLLMLVHEHSSGCNFKDDDIILQTPVNVMRKAGLLKMYGTARVIAYHRLDLYDCTVFVKGIMFVTDTDDLYSLDCHMLESKDPQIASLLAYFNDKEGREPEIICVKNRSALPYYLDESVMANIEVKYLSLEQSYLQYEKDMTNASKRRYKRKMSAVSSMVTQAKKLSVIDIQRELELLQSETETDSLMPADMVQDGTEQSSLDNTALSSQNTDKKDSTVKKVRTRRKAAVSDTQDKSDNEDNIKVAPARKGRAKAVKTADADTEVKKVGRRSKKCAVLDGDMAADTQNSADNAAATAIAAEAVNMTDASDSKAGADNKAGKSTKDTHTDTTEDHNIDDSEPVQEKPEVVIDFNALQQTLNEIEQHESKEQKE</sequence>
<dbReference type="EMBL" id="UAPV01000001">
    <property type="protein sequence ID" value="SPT69997.1"/>
    <property type="molecule type" value="Genomic_DNA"/>
</dbReference>
<dbReference type="AlphaFoldDB" id="A0A2X0WHT3"/>
<keyword evidence="3" id="KW-0378">Hydrolase</keyword>
<feature type="region of interest" description="Disordered" evidence="1">
    <location>
        <begin position="621"/>
        <end position="663"/>
    </location>
</feature>
<protein>
    <submittedName>
        <fullName evidence="3">Predicted HD-superfamily hydrolase</fullName>
    </submittedName>
</protein>
<reference evidence="3 4" key="1">
    <citation type="submission" date="2018-06" db="EMBL/GenBank/DDBJ databases">
        <authorList>
            <consortium name="Pathogen Informatics"/>
            <person name="Doyle S."/>
        </authorList>
    </citation>
    <scope>NUCLEOTIDE SEQUENCE [LARGE SCALE GENOMIC DNA]</scope>
    <source>
        <strain evidence="3 4">NCTC13093</strain>
    </source>
</reference>
<proteinExistence type="predicted"/>
<dbReference type="GO" id="GO:0016787">
    <property type="term" value="F:hydrolase activity"/>
    <property type="evidence" value="ECO:0007669"/>
    <property type="project" value="UniProtKB-KW"/>
</dbReference>
<dbReference type="RefSeq" id="WP_113744113.1">
    <property type="nucleotide sequence ID" value="NZ_UAPV01000001.1"/>
</dbReference>
<feature type="compositionally biased region" description="Basic and acidic residues" evidence="1">
    <location>
        <begin position="624"/>
        <end position="663"/>
    </location>
</feature>
<organism evidence="3 4">
    <name type="scientific">Anaerobiospirillum thomasii</name>
    <dbReference type="NCBI Taxonomy" id="179995"/>
    <lineage>
        <taxon>Bacteria</taxon>
        <taxon>Pseudomonadati</taxon>
        <taxon>Pseudomonadota</taxon>
        <taxon>Gammaproteobacteria</taxon>
        <taxon>Aeromonadales</taxon>
        <taxon>Succinivibrionaceae</taxon>
        <taxon>Anaerobiospirillum</taxon>
    </lineage>
</organism>
<dbReference type="Gene3D" id="1.10.3210.40">
    <property type="match status" value="1"/>
</dbReference>
<evidence type="ECO:0000256" key="1">
    <source>
        <dbReference type="SAM" id="MobiDB-lite"/>
    </source>
</evidence>